<name>A0A329YBG4_RHITR</name>
<proteinExistence type="predicted"/>
<accession>A0A329YBG4</accession>
<sequence>MRPTIDSRPSASASIFQGKIAMTALDLKPINVAELSEDKYQEFMEANQRHIEANKKYLKSQYTQTSNPDYSNDPRVKPYATITVAGQVVATIDNQGVVGTDSNELGERINKLLAGLNEDAASSGPAAAQNRADKIAEMLGGRIVKAGTAMSQSQYNALAPFEQSGSTIDYVAMKTDPLYDQLQNLYAKHANIERERADYLGRQ</sequence>
<dbReference type="AlphaFoldDB" id="A0A329YBG4"/>
<dbReference type="EMBL" id="QMKK01000042">
    <property type="protein sequence ID" value="RAX40248.1"/>
    <property type="molecule type" value="Genomic_DNA"/>
</dbReference>
<evidence type="ECO:0000313" key="1">
    <source>
        <dbReference type="EMBL" id="RAX40248.1"/>
    </source>
</evidence>
<dbReference type="Proteomes" id="UP000251205">
    <property type="component" value="Unassembled WGS sequence"/>
</dbReference>
<gene>
    <name evidence="1" type="ORF">DQ393_16585</name>
</gene>
<organism evidence="1 2">
    <name type="scientific">Rhizobium tropici</name>
    <dbReference type="NCBI Taxonomy" id="398"/>
    <lineage>
        <taxon>Bacteria</taxon>
        <taxon>Pseudomonadati</taxon>
        <taxon>Pseudomonadota</taxon>
        <taxon>Alphaproteobacteria</taxon>
        <taxon>Hyphomicrobiales</taxon>
        <taxon>Rhizobiaceae</taxon>
        <taxon>Rhizobium/Agrobacterium group</taxon>
        <taxon>Rhizobium</taxon>
    </lineage>
</organism>
<comment type="caution">
    <text evidence="1">The sequence shown here is derived from an EMBL/GenBank/DDBJ whole genome shotgun (WGS) entry which is preliminary data.</text>
</comment>
<reference evidence="1 2" key="1">
    <citation type="submission" date="2018-06" db="EMBL/GenBank/DDBJ databases">
        <title>Whole Genome Sequence of an efficient microsymbiont, Rhizobium tropici.</title>
        <authorList>
            <person name="Srinivasan R."/>
            <person name="Singh H.V."/>
            <person name="Srivastava R."/>
            <person name="Kumari B."/>
            <person name="Radhakrishna A."/>
        </authorList>
    </citation>
    <scope>NUCLEOTIDE SEQUENCE [LARGE SCALE GENOMIC DNA]</scope>
    <source>
        <strain evidence="1 2">IGFRI Rhizo-19</strain>
    </source>
</reference>
<protein>
    <submittedName>
        <fullName evidence="1">Uncharacterized protein</fullName>
    </submittedName>
</protein>
<evidence type="ECO:0000313" key="2">
    <source>
        <dbReference type="Proteomes" id="UP000251205"/>
    </source>
</evidence>